<gene>
    <name evidence="2" type="ORF">S12H4_42320</name>
</gene>
<sequence length="80" mass="8741">GEQGHLVTVNPRLCSFCGLCVEVCPYEARYLDYDERVAKVIEVLCKGCGVCAMVCPNKATTQVAFEPRQMLMAIDALVGN</sequence>
<dbReference type="PROSITE" id="PS51379">
    <property type="entry name" value="4FE4S_FER_2"/>
    <property type="match status" value="2"/>
</dbReference>
<evidence type="ECO:0000259" key="1">
    <source>
        <dbReference type="PROSITE" id="PS51379"/>
    </source>
</evidence>
<proteinExistence type="predicted"/>
<dbReference type="SUPFAM" id="SSF54862">
    <property type="entry name" value="4Fe-4S ferredoxins"/>
    <property type="match status" value="1"/>
</dbReference>
<organism evidence="2">
    <name type="scientific">marine sediment metagenome</name>
    <dbReference type="NCBI Taxonomy" id="412755"/>
    <lineage>
        <taxon>unclassified sequences</taxon>
        <taxon>metagenomes</taxon>
        <taxon>ecological metagenomes</taxon>
    </lineage>
</organism>
<feature type="non-terminal residue" evidence="2">
    <location>
        <position position="1"/>
    </location>
</feature>
<dbReference type="EMBL" id="BARW01025879">
    <property type="protein sequence ID" value="GAJ13467.1"/>
    <property type="molecule type" value="Genomic_DNA"/>
</dbReference>
<protein>
    <recommendedName>
        <fullName evidence="1">4Fe-4S ferredoxin-type domain-containing protein</fullName>
    </recommendedName>
</protein>
<comment type="caution">
    <text evidence="2">The sequence shown here is derived from an EMBL/GenBank/DDBJ whole genome shotgun (WGS) entry which is preliminary data.</text>
</comment>
<dbReference type="InterPro" id="IPR017900">
    <property type="entry name" value="4Fe4S_Fe_S_CS"/>
</dbReference>
<dbReference type="Gene3D" id="3.30.70.20">
    <property type="match status" value="1"/>
</dbReference>
<name>X1V9Y0_9ZZZZ</name>
<accession>X1V9Y0</accession>
<dbReference type="Pfam" id="PF00037">
    <property type="entry name" value="Fer4"/>
    <property type="match status" value="2"/>
</dbReference>
<evidence type="ECO:0000313" key="2">
    <source>
        <dbReference type="EMBL" id="GAJ13467.1"/>
    </source>
</evidence>
<feature type="domain" description="4Fe-4S ferredoxin-type" evidence="1">
    <location>
        <begin position="36"/>
        <end position="65"/>
    </location>
</feature>
<dbReference type="AlphaFoldDB" id="X1V9Y0"/>
<reference evidence="2" key="1">
    <citation type="journal article" date="2014" name="Front. Microbiol.">
        <title>High frequency of phylogenetically diverse reductive dehalogenase-homologous genes in deep subseafloor sedimentary metagenomes.</title>
        <authorList>
            <person name="Kawai M."/>
            <person name="Futagami T."/>
            <person name="Toyoda A."/>
            <person name="Takaki Y."/>
            <person name="Nishi S."/>
            <person name="Hori S."/>
            <person name="Arai W."/>
            <person name="Tsubouchi T."/>
            <person name="Morono Y."/>
            <person name="Uchiyama I."/>
            <person name="Ito T."/>
            <person name="Fujiyama A."/>
            <person name="Inagaki F."/>
            <person name="Takami H."/>
        </authorList>
    </citation>
    <scope>NUCLEOTIDE SEQUENCE</scope>
    <source>
        <strain evidence="2">Expedition CK06-06</strain>
    </source>
</reference>
<dbReference type="PROSITE" id="PS00198">
    <property type="entry name" value="4FE4S_FER_1"/>
    <property type="match status" value="2"/>
</dbReference>
<feature type="domain" description="4Fe-4S ferredoxin-type" evidence="1">
    <location>
        <begin position="5"/>
        <end position="34"/>
    </location>
</feature>
<dbReference type="InterPro" id="IPR017896">
    <property type="entry name" value="4Fe4S_Fe-S-bd"/>
</dbReference>